<comment type="subcellular location">
    <subcellularLocation>
        <location evidence="1">Endoplasmic reticulum membrane</location>
        <topology evidence="1">Single-pass membrane protein</topology>
    </subcellularLocation>
</comment>
<evidence type="ECO:0000256" key="9">
    <source>
        <dbReference type="ARBA" id="ARBA00023136"/>
    </source>
</evidence>
<evidence type="ECO:0000256" key="11">
    <source>
        <dbReference type="SAM" id="Phobius"/>
    </source>
</evidence>
<dbReference type="InterPro" id="IPR019009">
    <property type="entry name" value="SRP_receptor_beta_su"/>
</dbReference>
<name>A0A0G4KPR5_VERLO</name>
<feature type="transmembrane region" description="Helical" evidence="11">
    <location>
        <begin position="17"/>
        <end position="36"/>
    </location>
</feature>
<accession>A0A0G4KPR5</accession>
<evidence type="ECO:0000256" key="2">
    <source>
        <dbReference type="ARBA" id="ARBA00005619"/>
    </source>
</evidence>
<dbReference type="Pfam" id="PF09439">
    <property type="entry name" value="SRPRB"/>
    <property type="match status" value="1"/>
</dbReference>
<comment type="similarity">
    <text evidence="2">Belongs to the SRP receptor beta subunit family.</text>
</comment>
<keyword evidence="6" id="KW-0256">Endoplasmic reticulum</keyword>
<dbReference type="STRING" id="100787.A0A0G4KPR5"/>
<dbReference type="InterPro" id="IPR027417">
    <property type="entry name" value="P-loop_NTPase"/>
</dbReference>
<evidence type="ECO:0000256" key="3">
    <source>
        <dbReference type="ARBA" id="ARBA00020256"/>
    </source>
</evidence>
<dbReference type="Gene3D" id="3.40.50.300">
    <property type="entry name" value="P-loop containing nucleotide triphosphate hydrolases"/>
    <property type="match status" value="1"/>
</dbReference>
<dbReference type="GO" id="GO:0005525">
    <property type="term" value="F:GTP binding"/>
    <property type="evidence" value="ECO:0007669"/>
    <property type="project" value="UniProtKB-KW"/>
</dbReference>
<protein>
    <recommendedName>
        <fullName evidence="3">Signal recognition particle receptor subunit beta</fullName>
    </recommendedName>
</protein>
<feature type="non-terminal residue" evidence="12">
    <location>
        <position position="299"/>
    </location>
</feature>
<keyword evidence="8" id="KW-0342">GTP-binding</keyword>
<evidence type="ECO:0000256" key="1">
    <source>
        <dbReference type="ARBA" id="ARBA00004389"/>
    </source>
</evidence>
<evidence type="ECO:0000313" key="12">
    <source>
        <dbReference type="EMBL" id="CRK11420.1"/>
    </source>
</evidence>
<keyword evidence="4 11" id="KW-0812">Transmembrane</keyword>
<dbReference type="EMBL" id="CVQH01002891">
    <property type="protein sequence ID" value="CRK11420.1"/>
    <property type="molecule type" value="Genomic_DNA"/>
</dbReference>
<evidence type="ECO:0000256" key="6">
    <source>
        <dbReference type="ARBA" id="ARBA00022824"/>
    </source>
</evidence>
<keyword evidence="7 11" id="KW-1133">Transmembrane helix</keyword>
<keyword evidence="9 11" id="KW-0472">Membrane</keyword>
<sequence>MSFSSLFEYLLTPSMEVIFFGIIVVLLVPLVLHTVLMGNPDHTNLPVVMLAGPMGAGKTALASLLERGTAPSETHTSYEPKLVELKAVKDAKDAFRAHDDKTPLGKATTASFSLLDTPGHPKLRRHALDKIRPNINEHQYKAVVFVVDAAALGDQPVLADAAEYLYDVLLTLQRRFIAKNKFRGPDEKRKGNQLRPVLVAANKADLFTALPATVVRSTLEAELARIRASRSKALLDSGVKEDDLGSEANDSWLGEYGSSKFAFDQLDEFDISVDVLGGNVTGQDGPSVDKWWQWIAYRV</sequence>
<evidence type="ECO:0000256" key="8">
    <source>
        <dbReference type="ARBA" id="ARBA00023134"/>
    </source>
</evidence>
<evidence type="ECO:0000256" key="4">
    <source>
        <dbReference type="ARBA" id="ARBA00022692"/>
    </source>
</evidence>
<reference evidence="12 13" key="1">
    <citation type="submission" date="2015-05" db="EMBL/GenBank/DDBJ databases">
        <authorList>
            <person name="Wang D.B."/>
            <person name="Wang M."/>
        </authorList>
    </citation>
    <scope>NUCLEOTIDE SEQUENCE [LARGE SCALE GENOMIC DNA]</scope>
    <source>
        <strain evidence="12">VL1</strain>
    </source>
</reference>
<dbReference type="SUPFAM" id="SSF52540">
    <property type="entry name" value="P-loop containing nucleoside triphosphate hydrolases"/>
    <property type="match status" value="1"/>
</dbReference>
<dbReference type="GO" id="GO:0005789">
    <property type="term" value="C:endoplasmic reticulum membrane"/>
    <property type="evidence" value="ECO:0007669"/>
    <property type="project" value="UniProtKB-SubCell"/>
</dbReference>
<gene>
    <name evidence="12" type="ORF">BN1708_010151</name>
</gene>
<dbReference type="AlphaFoldDB" id="A0A0G4KPR5"/>
<keyword evidence="13" id="KW-1185">Reference proteome</keyword>
<evidence type="ECO:0000313" key="13">
    <source>
        <dbReference type="Proteomes" id="UP000044602"/>
    </source>
</evidence>
<organism evidence="12 13">
    <name type="scientific">Verticillium longisporum</name>
    <name type="common">Verticillium dahliae var. longisporum</name>
    <dbReference type="NCBI Taxonomy" id="100787"/>
    <lineage>
        <taxon>Eukaryota</taxon>
        <taxon>Fungi</taxon>
        <taxon>Dikarya</taxon>
        <taxon>Ascomycota</taxon>
        <taxon>Pezizomycotina</taxon>
        <taxon>Sordariomycetes</taxon>
        <taxon>Hypocreomycetidae</taxon>
        <taxon>Glomerellales</taxon>
        <taxon>Plectosphaerellaceae</taxon>
        <taxon>Verticillium</taxon>
    </lineage>
</organism>
<evidence type="ECO:0000256" key="5">
    <source>
        <dbReference type="ARBA" id="ARBA00022741"/>
    </source>
</evidence>
<keyword evidence="5" id="KW-0547">Nucleotide-binding</keyword>
<dbReference type="Proteomes" id="UP000044602">
    <property type="component" value="Unassembled WGS sequence"/>
</dbReference>
<evidence type="ECO:0000256" key="7">
    <source>
        <dbReference type="ARBA" id="ARBA00022989"/>
    </source>
</evidence>
<keyword evidence="10" id="KW-0675">Receptor</keyword>
<proteinExistence type="inferred from homology"/>
<evidence type="ECO:0000256" key="10">
    <source>
        <dbReference type="ARBA" id="ARBA00023170"/>
    </source>
</evidence>